<dbReference type="InterPro" id="IPR050942">
    <property type="entry name" value="F-box_BR-signaling"/>
</dbReference>
<keyword evidence="3" id="KW-1185">Reference proteome</keyword>
<evidence type="ECO:0000313" key="2">
    <source>
        <dbReference type="EMBL" id="CAL1412634.1"/>
    </source>
</evidence>
<protein>
    <recommendedName>
        <fullName evidence="1">KIB1-4 beta-propeller domain-containing protein</fullName>
    </recommendedName>
</protein>
<name>A0AAV2GPM7_9ROSI</name>
<dbReference type="PANTHER" id="PTHR44259">
    <property type="entry name" value="OS07G0183000 PROTEIN-RELATED"/>
    <property type="match status" value="1"/>
</dbReference>
<evidence type="ECO:0000313" key="3">
    <source>
        <dbReference type="Proteomes" id="UP001497516"/>
    </source>
</evidence>
<gene>
    <name evidence="2" type="ORF">LTRI10_LOCUS51912</name>
</gene>
<dbReference type="PANTHER" id="PTHR44259:SF37">
    <property type="entry name" value="DUF1618 DOMAIN-CONTAINING PROTEIN"/>
    <property type="match status" value="1"/>
</dbReference>
<dbReference type="Proteomes" id="UP001497516">
    <property type="component" value="Chromosome 9"/>
</dbReference>
<dbReference type="AlphaFoldDB" id="A0AAV2GPM7"/>
<dbReference type="InterPro" id="IPR005174">
    <property type="entry name" value="KIB1-4_b-propeller"/>
</dbReference>
<organism evidence="2 3">
    <name type="scientific">Linum trigynum</name>
    <dbReference type="NCBI Taxonomy" id="586398"/>
    <lineage>
        <taxon>Eukaryota</taxon>
        <taxon>Viridiplantae</taxon>
        <taxon>Streptophyta</taxon>
        <taxon>Embryophyta</taxon>
        <taxon>Tracheophyta</taxon>
        <taxon>Spermatophyta</taxon>
        <taxon>Magnoliopsida</taxon>
        <taxon>eudicotyledons</taxon>
        <taxon>Gunneridae</taxon>
        <taxon>Pentapetalae</taxon>
        <taxon>rosids</taxon>
        <taxon>fabids</taxon>
        <taxon>Malpighiales</taxon>
        <taxon>Linaceae</taxon>
        <taxon>Linum</taxon>
    </lineage>
</organism>
<sequence>MDYSQLPEELIEKIARDHFDSYPCLLAFSRVCKSWRSTALRLHHRRQSCLPGLLVPKRVESQPPLDSYYNSDLIHEFYPLAAISPASAAQTPSPRATLSFFPAPTKLSDALGQRNRYLDLYRNAVDEFEPPPPYYDDDDDNDEDQSSLWYDDNWFSRINTSSSESSARCLDSKNGWILRTLPGGHHPQLELYLLNPFTGASVPLPPLGGSISKAIISSSPDDEECHVFIIPGWGGRVKWCKAGGGSGQGRGGWGFVGDNIDSSFVDYPEDAVCFGGNLYVVENYGRVLVFDITSATPWALTRSFTFSEAMYEVTMWRFCHLCELNGQLLVVLSEDRLESILPRVFKLQGGGGSGDDDGGDGGVASYYWEEVRSLDGYGVFIGPHESFSVPSCAGGVKGDHIYYALDHARPLEYWFNWNGVFDLVNQKFESFALRRRDDGICYRTHPSFWFLPMTWDISKLHDRHIEKKKAWKRERLLPGSEHWKLPKRAIRNPQHPTDHNIARTNRFQALLSDEEDDDVEEG</sequence>
<accession>A0AAV2GPM7</accession>
<dbReference type="EMBL" id="OZ034822">
    <property type="protein sequence ID" value="CAL1412634.1"/>
    <property type="molecule type" value="Genomic_DNA"/>
</dbReference>
<dbReference type="CDD" id="cd09917">
    <property type="entry name" value="F-box_SF"/>
    <property type="match status" value="1"/>
</dbReference>
<dbReference type="Pfam" id="PF03478">
    <property type="entry name" value="Beta-prop_KIB1-4"/>
    <property type="match status" value="1"/>
</dbReference>
<proteinExistence type="predicted"/>
<evidence type="ECO:0000259" key="1">
    <source>
        <dbReference type="Pfam" id="PF03478"/>
    </source>
</evidence>
<feature type="domain" description="KIB1-4 beta-propeller" evidence="1">
    <location>
        <begin position="164"/>
        <end position="409"/>
    </location>
</feature>
<reference evidence="2 3" key="1">
    <citation type="submission" date="2024-04" db="EMBL/GenBank/DDBJ databases">
        <authorList>
            <person name="Fracassetti M."/>
        </authorList>
    </citation>
    <scope>NUCLEOTIDE SEQUENCE [LARGE SCALE GENOMIC DNA]</scope>
</reference>